<protein>
    <submittedName>
        <fullName evidence="1">Uncharacterized protein</fullName>
    </submittedName>
</protein>
<reference evidence="2" key="1">
    <citation type="journal article" date="2024" name="Proc. Natl. Acad. Sci. U.S.A.">
        <title>Extraordinary preservation of gene collinearity over three hundred million years revealed in homosporous lycophytes.</title>
        <authorList>
            <person name="Li C."/>
            <person name="Wickell D."/>
            <person name="Kuo L.Y."/>
            <person name="Chen X."/>
            <person name="Nie B."/>
            <person name="Liao X."/>
            <person name="Peng D."/>
            <person name="Ji J."/>
            <person name="Jenkins J."/>
            <person name="Williams M."/>
            <person name="Shu S."/>
            <person name="Plott C."/>
            <person name="Barry K."/>
            <person name="Rajasekar S."/>
            <person name="Grimwood J."/>
            <person name="Han X."/>
            <person name="Sun S."/>
            <person name="Hou Z."/>
            <person name="He W."/>
            <person name="Dai G."/>
            <person name="Sun C."/>
            <person name="Schmutz J."/>
            <person name="Leebens-Mack J.H."/>
            <person name="Li F.W."/>
            <person name="Wang L."/>
        </authorList>
    </citation>
    <scope>NUCLEOTIDE SEQUENCE [LARGE SCALE GENOMIC DNA]</scope>
    <source>
        <strain evidence="2">cv. PW_Plant_1</strain>
    </source>
</reference>
<name>A0ACC2ATJ1_DIPCM</name>
<dbReference type="EMBL" id="CM055110">
    <property type="protein sequence ID" value="KAJ7520857.1"/>
    <property type="molecule type" value="Genomic_DNA"/>
</dbReference>
<keyword evidence="2" id="KW-1185">Reference proteome</keyword>
<evidence type="ECO:0000313" key="1">
    <source>
        <dbReference type="EMBL" id="KAJ7520857.1"/>
    </source>
</evidence>
<evidence type="ECO:0000313" key="2">
    <source>
        <dbReference type="Proteomes" id="UP001162992"/>
    </source>
</evidence>
<gene>
    <name evidence="1" type="ORF">O6H91_19G026200</name>
</gene>
<proteinExistence type="predicted"/>
<sequence>MAVPHDKTAKSTVLKAREGNPVPATDLSSEVAINFQEDRMPAFQLENNQKLPRRQKSNIEKGGWKTSFFIFGNEICEKLATVGLRVNLVTYLVAQLHMHTAEAAKTITNFSGTSNLSPILGAFLADAYLGRFYTILIGSILYLTGMILLTLEAVIKSLRPPQCSHSMFDVRHSGCKPASTFQMGYLYIVFAFLVIGSGGLRPCIAAFGADQFDQKGDKGSKQSSSFFNWYYFNLDAAQLLAVTFIVYVQDNVGWGWGFGIPSITMTISALAFVAGVKLYLHAPVKGSPLTGVAQVIVSAYRKRHLTVPADPSLLYVAADPRNKITISHTNQFRFLDKAATIAESDHLDKKYKLQFNPWRLCSVHQVEELKSIIRVMPVIFSNILFVTAHSQESTFMVQQARSMYRRVGRHFEIPAGSYLVFGYLTVMIFLPLYDRVLIPIARKYTGKERGITVLQRIGVGLFILVIGMLVAAGVEHRRRHRVLASGILQHAHAHLDMSAFWLVPQFCLLGLADVFVSVGNLELFYDQFPESMRSIGSALFAGSHALGSYASTFLVSLLQGGQRRDAHHHRRGWFADDRTLGHLDDFYWLLAGLSIFNFLVFQICARWYIYKAAATDSNSDIAPHEAIDPHKLEIEAQSAI</sequence>
<organism evidence="1 2">
    <name type="scientific">Diphasiastrum complanatum</name>
    <name type="common">Issler's clubmoss</name>
    <name type="synonym">Lycopodium complanatum</name>
    <dbReference type="NCBI Taxonomy" id="34168"/>
    <lineage>
        <taxon>Eukaryota</taxon>
        <taxon>Viridiplantae</taxon>
        <taxon>Streptophyta</taxon>
        <taxon>Embryophyta</taxon>
        <taxon>Tracheophyta</taxon>
        <taxon>Lycopodiopsida</taxon>
        <taxon>Lycopodiales</taxon>
        <taxon>Lycopodiaceae</taxon>
        <taxon>Lycopodioideae</taxon>
        <taxon>Diphasiastrum</taxon>
    </lineage>
</organism>
<accession>A0ACC2ATJ1</accession>
<dbReference type="Proteomes" id="UP001162992">
    <property type="component" value="Chromosome 19"/>
</dbReference>
<comment type="caution">
    <text evidence="1">The sequence shown here is derived from an EMBL/GenBank/DDBJ whole genome shotgun (WGS) entry which is preliminary data.</text>
</comment>